<feature type="transmembrane region" description="Helical" evidence="1">
    <location>
        <begin position="178"/>
        <end position="203"/>
    </location>
</feature>
<feature type="transmembrane region" description="Helical" evidence="1">
    <location>
        <begin position="12"/>
        <end position="36"/>
    </location>
</feature>
<protein>
    <submittedName>
        <fullName evidence="2">Uncharacterized protein</fullName>
    </submittedName>
</protein>
<dbReference type="Proteomes" id="UP000703661">
    <property type="component" value="Unassembled WGS sequence"/>
</dbReference>
<name>A0A9P6SZX5_9FUNG</name>
<keyword evidence="1" id="KW-1133">Transmembrane helix</keyword>
<proteinExistence type="predicted"/>
<accession>A0A9P6SZX5</accession>
<feature type="transmembrane region" description="Helical" evidence="1">
    <location>
        <begin position="137"/>
        <end position="158"/>
    </location>
</feature>
<sequence length="206" mass="21982">MPEYSRLNHSRGSLFVLSTKHTGTLAAVAVGLAAAARPLGTKLSDGGLLLSLGALQCGWIGATMAISFLEAPVKFLAPSPARRNLIDVGRHVFSAINKVEVFFSAFEILGWSLVAQRGLVGGPTAKGFRGFLGWTQFLRLTPALVVLLFESFTFLPVMRDIATRYVEGRPVDSAKIHGIYVVLEGIKVATLVASTASIGKALLQML</sequence>
<keyword evidence="1" id="KW-0472">Membrane</keyword>
<organism evidence="2 3">
    <name type="scientific">Entomortierella chlamydospora</name>
    <dbReference type="NCBI Taxonomy" id="101097"/>
    <lineage>
        <taxon>Eukaryota</taxon>
        <taxon>Fungi</taxon>
        <taxon>Fungi incertae sedis</taxon>
        <taxon>Mucoromycota</taxon>
        <taxon>Mortierellomycotina</taxon>
        <taxon>Mortierellomycetes</taxon>
        <taxon>Mortierellales</taxon>
        <taxon>Mortierellaceae</taxon>
        <taxon>Entomortierella</taxon>
    </lineage>
</organism>
<keyword evidence="3" id="KW-1185">Reference proteome</keyword>
<evidence type="ECO:0000256" key="1">
    <source>
        <dbReference type="SAM" id="Phobius"/>
    </source>
</evidence>
<feature type="transmembrane region" description="Helical" evidence="1">
    <location>
        <begin position="48"/>
        <end position="69"/>
    </location>
</feature>
<dbReference type="OrthoDB" id="165058at2759"/>
<comment type="caution">
    <text evidence="2">The sequence shown here is derived from an EMBL/GenBank/DDBJ whole genome shotgun (WGS) entry which is preliminary data.</text>
</comment>
<reference evidence="2" key="1">
    <citation type="journal article" date="2020" name="Fungal Divers.">
        <title>Resolving the Mortierellaceae phylogeny through synthesis of multi-gene phylogenetics and phylogenomics.</title>
        <authorList>
            <person name="Vandepol N."/>
            <person name="Liber J."/>
            <person name="Desiro A."/>
            <person name="Na H."/>
            <person name="Kennedy M."/>
            <person name="Barry K."/>
            <person name="Grigoriev I.V."/>
            <person name="Miller A.N."/>
            <person name="O'Donnell K."/>
            <person name="Stajich J.E."/>
            <person name="Bonito G."/>
        </authorList>
    </citation>
    <scope>NUCLEOTIDE SEQUENCE</scope>
    <source>
        <strain evidence="2">NRRL 2769</strain>
    </source>
</reference>
<evidence type="ECO:0000313" key="3">
    <source>
        <dbReference type="Proteomes" id="UP000703661"/>
    </source>
</evidence>
<gene>
    <name evidence="2" type="ORF">BGZ80_011011</name>
</gene>
<keyword evidence="1" id="KW-0812">Transmembrane</keyword>
<dbReference type="EMBL" id="JAAAID010000832">
    <property type="protein sequence ID" value="KAG0013543.1"/>
    <property type="molecule type" value="Genomic_DNA"/>
</dbReference>
<evidence type="ECO:0000313" key="2">
    <source>
        <dbReference type="EMBL" id="KAG0013543.1"/>
    </source>
</evidence>
<dbReference type="AlphaFoldDB" id="A0A9P6SZX5"/>